<evidence type="ECO:0000313" key="3">
    <source>
        <dbReference type="Proteomes" id="UP001501725"/>
    </source>
</evidence>
<feature type="chain" id="PRO_5046617838" description="Outer membrane protein beta-barrel domain-containing protein" evidence="1">
    <location>
        <begin position="21"/>
        <end position="196"/>
    </location>
</feature>
<evidence type="ECO:0000256" key="1">
    <source>
        <dbReference type="SAM" id="SignalP"/>
    </source>
</evidence>
<evidence type="ECO:0008006" key="4">
    <source>
        <dbReference type="Google" id="ProtNLM"/>
    </source>
</evidence>
<sequence>MRNAIIKLVLALLPALGAAAQDSLPPRRWWVPDGAKLQFAGNIGFLSAGVSYNNRRGNLEGDFLYGYVPASVGGVDIHTISSKLTWFPVRPFPVSGLRVRPLSAGVLVAYTFGKQYFLFAPKNYPYTYYDFPTAMHFGLFVGGDATIAVKSDARHRWGLYYEVGTTDKLLISYVTNHRSLRPSDILSLAIGVRRSW</sequence>
<evidence type="ECO:0000313" key="2">
    <source>
        <dbReference type="EMBL" id="GAA4320144.1"/>
    </source>
</evidence>
<accession>A0ABP8G9Q4</accession>
<keyword evidence="3" id="KW-1185">Reference proteome</keyword>
<proteinExistence type="predicted"/>
<feature type="signal peptide" evidence="1">
    <location>
        <begin position="1"/>
        <end position="20"/>
    </location>
</feature>
<dbReference type="RefSeq" id="WP_345253130.1">
    <property type="nucleotide sequence ID" value="NZ_BAABGY010000002.1"/>
</dbReference>
<name>A0ABP8G9Q4_9BACT</name>
<protein>
    <recommendedName>
        <fullName evidence="4">Outer membrane protein beta-barrel domain-containing protein</fullName>
    </recommendedName>
</protein>
<gene>
    <name evidence="2" type="ORF">GCM10023184_05200</name>
</gene>
<keyword evidence="1" id="KW-0732">Signal</keyword>
<reference evidence="3" key="1">
    <citation type="journal article" date="2019" name="Int. J. Syst. Evol. Microbiol.">
        <title>The Global Catalogue of Microorganisms (GCM) 10K type strain sequencing project: providing services to taxonomists for standard genome sequencing and annotation.</title>
        <authorList>
            <consortium name="The Broad Institute Genomics Platform"/>
            <consortium name="The Broad Institute Genome Sequencing Center for Infectious Disease"/>
            <person name="Wu L."/>
            <person name="Ma J."/>
        </authorList>
    </citation>
    <scope>NUCLEOTIDE SEQUENCE [LARGE SCALE GENOMIC DNA]</scope>
    <source>
        <strain evidence="3">JCM 17919</strain>
    </source>
</reference>
<dbReference type="Proteomes" id="UP001501725">
    <property type="component" value="Unassembled WGS sequence"/>
</dbReference>
<organism evidence="2 3">
    <name type="scientific">Flaviaesturariibacter amylovorans</name>
    <dbReference type="NCBI Taxonomy" id="1084520"/>
    <lineage>
        <taxon>Bacteria</taxon>
        <taxon>Pseudomonadati</taxon>
        <taxon>Bacteroidota</taxon>
        <taxon>Chitinophagia</taxon>
        <taxon>Chitinophagales</taxon>
        <taxon>Chitinophagaceae</taxon>
        <taxon>Flaviaestuariibacter</taxon>
    </lineage>
</organism>
<comment type="caution">
    <text evidence="2">The sequence shown here is derived from an EMBL/GenBank/DDBJ whole genome shotgun (WGS) entry which is preliminary data.</text>
</comment>
<dbReference type="EMBL" id="BAABGY010000002">
    <property type="protein sequence ID" value="GAA4320144.1"/>
    <property type="molecule type" value="Genomic_DNA"/>
</dbReference>